<dbReference type="EMBL" id="GBXM01061537">
    <property type="protein sequence ID" value="JAH47040.1"/>
    <property type="molecule type" value="Transcribed_RNA"/>
</dbReference>
<reference evidence="1" key="2">
    <citation type="journal article" date="2015" name="Fish Shellfish Immunol.">
        <title>Early steps in the European eel (Anguilla anguilla)-Vibrio vulnificus interaction in the gills: Role of the RtxA13 toxin.</title>
        <authorList>
            <person name="Callol A."/>
            <person name="Pajuelo D."/>
            <person name="Ebbesson L."/>
            <person name="Teles M."/>
            <person name="MacKenzie S."/>
            <person name="Amaro C."/>
        </authorList>
    </citation>
    <scope>NUCLEOTIDE SEQUENCE</scope>
</reference>
<proteinExistence type="predicted"/>
<reference evidence="1" key="1">
    <citation type="submission" date="2014-11" db="EMBL/GenBank/DDBJ databases">
        <authorList>
            <person name="Amaro Gonzalez C."/>
        </authorList>
    </citation>
    <scope>NUCLEOTIDE SEQUENCE</scope>
</reference>
<accession>A0A0E9T246</accession>
<organism evidence="1">
    <name type="scientific">Anguilla anguilla</name>
    <name type="common">European freshwater eel</name>
    <name type="synonym">Muraena anguilla</name>
    <dbReference type="NCBI Taxonomy" id="7936"/>
    <lineage>
        <taxon>Eukaryota</taxon>
        <taxon>Metazoa</taxon>
        <taxon>Chordata</taxon>
        <taxon>Craniata</taxon>
        <taxon>Vertebrata</taxon>
        <taxon>Euteleostomi</taxon>
        <taxon>Actinopterygii</taxon>
        <taxon>Neopterygii</taxon>
        <taxon>Teleostei</taxon>
        <taxon>Anguilliformes</taxon>
        <taxon>Anguillidae</taxon>
        <taxon>Anguilla</taxon>
    </lineage>
</organism>
<dbReference type="PROSITE" id="PS51257">
    <property type="entry name" value="PROKAR_LIPOPROTEIN"/>
    <property type="match status" value="1"/>
</dbReference>
<protein>
    <submittedName>
        <fullName evidence="1">Uncharacterized protein</fullName>
    </submittedName>
</protein>
<sequence length="44" mass="4990">MKTDRWLHLQSSLKPLRMNLWGSSLSSVSLSSYSCTDIKESSKT</sequence>
<name>A0A0E9T246_ANGAN</name>
<evidence type="ECO:0000313" key="1">
    <source>
        <dbReference type="EMBL" id="JAH47040.1"/>
    </source>
</evidence>
<dbReference type="AlphaFoldDB" id="A0A0E9T246"/>